<evidence type="ECO:0008006" key="2">
    <source>
        <dbReference type="Google" id="ProtNLM"/>
    </source>
</evidence>
<comment type="caution">
    <text evidence="1">The sequence shown here is derived from an EMBL/GenBank/DDBJ whole genome shotgun (WGS) entry which is preliminary data.</text>
</comment>
<gene>
    <name evidence="1" type="ORF">LCGC14_2805240</name>
</gene>
<proteinExistence type="predicted"/>
<organism evidence="1">
    <name type="scientific">marine sediment metagenome</name>
    <dbReference type="NCBI Taxonomy" id="412755"/>
    <lineage>
        <taxon>unclassified sequences</taxon>
        <taxon>metagenomes</taxon>
        <taxon>ecological metagenomes</taxon>
    </lineage>
</organism>
<name>A0A0F9AUV2_9ZZZZ</name>
<dbReference type="AlphaFoldDB" id="A0A0F9AUV2"/>
<sequence>HSFPRINGNHTIAALAVGVRFINMGFVAAGTGDLFVIPTACHGLQFISCRFEPQTTSTKALEITSSALVRIVDCDFGLNSGNMSNIFAMCVSMEGTTGHNFLIKGNRMTGTAGIQVATAYNGYGSVIDGNVIRATALAIDDDSNKVQVTNNRWMTDIDTTTSSAGYDLNIQLAAGNIQNGVTGLCDGVPFVKIAD</sequence>
<reference evidence="1" key="1">
    <citation type="journal article" date="2015" name="Nature">
        <title>Complex archaea that bridge the gap between prokaryotes and eukaryotes.</title>
        <authorList>
            <person name="Spang A."/>
            <person name="Saw J.H."/>
            <person name="Jorgensen S.L."/>
            <person name="Zaremba-Niedzwiedzka K."/>
            <person name="Martijn J."/>
            <person name="Lind A.E."/>
            <person name="van Eijk R."/>
            <person name="Schleper C."/>
            <person name="Guy L."/>
            <person name="Ettema T.J."/>
        </authorList>
    </citation>
    <scope>NUCLEOTIDE SEQUENCE</scope>
</reference>
<protein>
    <recommendedName>
        <fullName evidence="2">Right handed beta helix domain-containing protein</fullName>
    </recommendedName>
</protein>
<accession>A0A0F9AUV2</accession>
<evidence type="ECO:0000313" key="1">
    <source>
        <dbReference type="EMBL" id="KKK82254.1"/>
    </source>
</evidence>
<feature type="non-terminal residue" evidence="1">
    <location>
        <position position="1"/>
    </location>
</feature>
<dbReference type="EMBL" id="LAZR01052757">
    <property type="protein sequence ID" value="KKK82254.1"/>
    <property type="molecule type" value="Genomic_DNA"/>
</dbReference>